<organism evidence="4 5">
    <name type="scientific">Kwoniella dendrophila CBS 6074</name>
    <dbReference type="NCBI Taxonomy" id="1295534"/>
    <lineage>
        <taxon>Eukaryota</taxon>
        <taxon>Fungi</taxon>
        <taxon>Dikarya</taxon>
        <taxon>Basidiomycota</taxon>
        <taxon>Agaricomycotina</taxon>
        <taxon>Tremellomycetes</taxon>
        <taxon>Tremellales</taxon>
        <taxon>Cryptococcaceae</taxon>
        <taxon>Kwoniella</taxon>
    </lineage>
</organism>
<feature type="region of interest" description="Disordered" evidence="2">
    <location>
        <begin position="129"/>
        <end position="257"/>
    </location>
</feature>
<dbReference type="SUPFAM" id="SSF54928">
    <property type="entry name" value="RNA-binding domain, RBD"/>
    <property type="match status" value="1"/>
</dbReference>
<dbReference type="GeneID" id="91094369"/>
<dbReference type="InterPro" id="IPR000504">
    <property type="entry name" value="RRM_dom"/>
</dbReference>
<keyword evidence="5" id="KW-1185">Reference proteome</keyword>
<evidence type="ECO:0000313" key="4">
    <source>
        <dbReference type="EMBL" id="WWC88786.1"/>
    </source>
</evidence>
<dbReference type="InterPro" id="IPR050441">
    <property type="entry name" value="RBM"/>
</dbReference>
<feature type="compositionally biased region" description="Basic and acidic residues" evidence="2">
    <location>
        <begin position="174"/>
        <end position="257"/>
    </location>
</feature>
<dbReference type="AlphaFoldDB" id="A0AAX4JTN1"/>
<keyword evidence="1" id="KW-0694">RNA-binding</keyword>
<dbReference type="Gene3D" id="3.30.70.330">
    <property type="match status" value="1"/>
</dbReference>
<evidence type="ECO:0000313" key="5">
    <source>
        <dbReference type="Proteomes" id="UP001355207"/>
    </source>
</evidence>
<dbReference type="Pfam" id="PF00076">
    <property type="entry name" value="RRM_1"/>
    <property type="match status" value="1"/>
</dbReference>
<sequence>MSDPNDVWQRDREGSPRRDDSERSPRRDRSRSPAAKSNGDGRGRTEEGQTSNAGNNLHVSGLQRHIDEAKLREFFAAIGKPVLKAQIMLDPHSQESRGFGFVMLESGEDAQLAIEKLNGQLLEGKPVTVAQAKRGRARTPTPGRYHGIKVDSAPRSYGDRGGGGYDRPYQPRSYDSRYADRGPPRYDDRDRRYDDRRYDDRRYEDRRYDDRRYRDERDRRDDHYSRDPRDGGERDRGGYDRREERPRYDDRPRYDEP</sequence>
<feature type="domain" description="RRM" evidence="3">
    <location>
        <begin position="55"/>
        <end position="134"/>
    </location>
</feature>
<protein>
    <recommendedName>
        <fullName evidence="3">RRM domain-containing protein</fullName>
    </recommendedName>
</protein>
<feature type="compositionally biased region" description="Polar residues" evidence="2">
    <location>
        <begin position="48"/>
        <end position="58"/>
    </location>
</feature>
<dbReference type="PROSITE" id="PS50102">
    <property type="entry name" value="RRM"/>
    <property type="match status" value="1"/>
</dbReference>
<dbReference type="Proteomes" id="UP001355207">
    <property type="component" value="Chromosome 4"/>
</dbReference>
<name>A0AAX4JTN1_9TREE</name>
<feature type="region of interest" description="Disordered" evidence="2">
    <location>
        <begin position="1"/>
        <end position="60"/>
    </location>
</feature>
<dbReference type="GO" id="GO:0003723">
    <property type="term" value="F:RNA binding"/>
    <property type="evidence" value="ECO:0007669"/>
    <property type="project" value="UniProtKB-UniRule"/>
</dbReference>
<dbReference type="PANTHER" id="PTHR48034">
    <property type="entry name" value="TRANSFORMER-2 SEX-DETERMINING PROTEIN-RELATED"/>
    <property type="match status" value="1"/>
</dbReference>
<proteinExistence type="predicted"/>
<dbReference type="InterPro" id="IPR035979">
    <property type="entry name" value="RBD_domain_sf"/>
</dbReference>
<evidence type="ECO:0000256" key="1">
    <source>
        <dbReference type="PROSITE-ProRule" id="PRU00176"/>
    </source>
</evidence>
<dbReference type="EMBL" id="CP144101">
    <property type="protein sequence ID" value="WWC88786.1"/>
    <property type="molecule type" value="Genomic_DNA"/>
</dbReference>
<evidence type="ECO:0000256" key="2">
    <source>
        <dbReference type="SAM" id="MobiDB-lite"/>
    </source>
</evidence>
<feature type="compositionally biased region" description="Basic and acidic residues" evidence="2">
    <location>
        <begin position="8"/>
        <end position="31"/>
    </location>
</feature>
<reference evidence="4 5" key="1">
    <citation type="submission" date="2024-01" db="EMBL/GenBank/DDBJ databases">
        <title>Comparative genomics of Cryptococcus and Kwoniella reveals pathogenesis evolution and contrasting modes of karyotype evolution via chromosome fusion or intercentromeric recombination.</title>
        <authorList>
            <person name="Coelho M.A."/>
            <person name="David-Palma M."/>
            <person name="Shea T."/>
            <person name="Bowers K."/>
            <person name="McGinley-Smith S."/>
            <person name="Mohammad A.W."/>
            <person name="Gnirke A."/>
            <person name="Yurkov A.M."/>
            <person name="Nowrousian M."/>
            <person name="Sun S."/>
            <person name="Cuomo C.A."/>
            <person name="Heitman J."/>
        </authorList>
    </citation>
    <scope>NUCLEOTIDE SEQUENCE [LARGE SCALE GENOMIC DNA]</scope>
    <source>
        <strain evidence="4 5">CBS 6074</strain>
    </source>
</reference>
<dbReference type="RefSeq" id="XP_066075549.1">
    <property type="nucleotide sequence ID" value="XM_066219452.1"/>
</dbReference>
<gene>
    <name evidence="4" type="ORF">L201_003699</name>
</gene>
<dbReference type="SMART" id="SM00360">
    <property type="entry name" value="RRM"/>
    <property type="match status" value="1"/>
</dbReference>
<evidence type="ECO:0000259" key="3">
    <source>
        <dbReference type="PROSITE" id="PS50102"/>
    </source>
</evidence>
<dbReference type="InterPro" id="IPR012677">
    <property type="entry name" value="Nucleotide-bd_a/b_plait_sf"/>
</dbReference>
<accession>A0AAX4JTN1</accession>